<evidence type="ECO:0000313" key="3">
    <source>
        <dbReference type="Proteomes" id="UP001190926"/>
    </source>
</evidence>
<evidence type="ECO:0000313" key="2">
    <source>
        <dbReference type="EMBL" id="KAH6756204.1"/>
    </source>
</evidence>
<proteinExistence type="predicted"/>
<keyword evidence="3" id="KW-1185">Reference proteome</keyword>
<dbReference type="PANTHER" id="PTHR31672:SF10">
    <property type="entry name" value="F-BOX DOMAIN-CONTAINING PROTEIN"/>
    <property type="match status" value="1"/>
</dbReference>
<dbReference type="InterPro" id="IPR013187">
    <property type="entry name" value="F-box-assoc_dom_typ3"/>
</dbReference>
<comment type="caution">
    <text evidence="2">The sequence shown here is derived from an EMBL/GenBank/DDBJ whole genome shotgun (WGS) entry which is preliminary data.</text>
</comment>
<dbReference type="PANTHER" id="PTHR31672">
    <property type="entry name" value="BNACNNG10540D PROTEIN"/>
    <property type="match status" value="1"/>
</dbReference>
<dbReference type="Pfam" id="PF08268">
    <property type="entry name" value="FBA_3"/>
    <property type="match status" value="1"/>
</dbReference>
<gene>
    <name evidence="2" type="ORF">C2S53_004303</name>
</gene>
<dbReference type="NCBIfam" id="TIGR01640">
    <property type="entry name" value="F_box_assoc_1"/>
    <property type="match status" value="1"/>
</dbReference>
<dbReference type="EMBL" id="SDAM02029566">
    <property type="protein sequence ID" value="KAH6756204.1"/>
    <property type="molecule type" value="Genomic_DNA"/>
</dbReference>
<name>A0AAD4IP09_PERFH</name>
<dbReference type="InterPro" id="IPR017451">
    <property type="entry name" value="F-box-assoc_interact_dom"/>
</dbReference>
<dbReference type="AlphaFoldDB" id="A0AAD4IP09"/>
<organism evidence="2 3">
    <name type="scientific">Perilla frutescens var. hirtella</name>
    <name type="common">Perilla citriodora</name>
    <name type="synonym">Perilla setoyensis</name>
    <dbReference type="NCBI Taxonomy" id="608512"/>
    <lineage>
        <taxon>Eukaryota</taxon>
        <taxon>Viridiplantae</taxon>
        <taxon>Streptophyta</taxon>
        <taxon>Embryophyta</taxon>
        <taxon>Tracheophyta</taxon>
        <taxon>Spermatophyta</taxon>
        <taxon>Magnoliopsida</taxon>
        <taxon>eudicotyledons</taxon>
        <taxon>Gunneridae</taxon>
        <taxon>Pentapetalae</taxon>
        <taxon>asterids</taxon>
        <taxon>lamiids</taxon>
        <taxon>Lamiales</taxon>
        <taxon>Lamiaceae</taxon>
        <taxon>Nepetoideae</taxon>
        <taxon>Elsholtzieae</taxon>
        <taxon>Perilla</taxon>
    </lineage>
</organism>
<evidence type="ECO:0000259" key="1">
    <source>
        <dbReference type="Pfam" id="PF08268"/>
    </source>
</evidence>
<reference evidence="2 3" key="1">
    <citation type="journal article" date="2021" name="Nat. Commun.">
        <title>Incipient diploidization of the medicinal plant Perilla within 10,000 years.</title>
        <authorList>
            <person name="Zhang Y."/>
            <person name="Shen Q."/>
            <person name="Leng L."/>
            <person name="Zhang D."/>
            <person name="Chen S."/>
            <person name="Shi Y."/>
            <person name="Ning Z."/>
            <person name="Chen S."/>
        </authorList>
    </citation>
    <scope>NUCLEOTIDE SEQUENCE [LARGE SCALE GENOMIC DNA]</scope>
    <source>
        <strain evidence="3">cv. PC099</strain>
    </source>
</reference>
<sequence length="229" mass="26492">MGILSKKTNNLLQSLSFIFKRDSRPYYEFSLLTSENFSSPDYYRFCNRWLERYLEFCPSCNRLVYVYNKSGDAAIRNNSTKEGISLPSHRKKGSSIVTGSAFGFDPKSEDYKVVRFVDKCITGEEVEDKDEQDCRSGVELYSFKSNSWKWISDFERVFFSPSIYLKGPSVYVNGRSFWKRGRVIVSFDFADEEFSRLNLPDIGKSAAEQKRLYGFDLLEFDGSLAAVVY</sequence>
<dbReference type="InterPro" id="IPR050796">
    <property type="entry name" value="SCF_F-box_component"/>
</dbReference>
<feature type="domain" description="F-box associated beta-propeller type 3" evidence="1">
    <location>
        <begin position="15"/>
        <end position="227"/>
    </location>
</feature>
<protein>
    <recommendedName>
        <fullName evidence="1">F-box associated beta-propeller type 3 domain-containing protein</fullName>
    </recommendedName>
</protein>
<accession>A0AAD4IP09</accession>
<dbReference type="Proteomes" id="UP001190926">
    <property type="component" value="Unassembled WGS sequence"/>
</dbReference>